<gene>
    <name evidence="7" type="ORF">ON006_13800</name>
</gene>
<dbReference type="Gene3D" id="1.25.10.10">
    <property type="entry name" value="Leucine-rich Repeat Variant"/>
    <property type="match status" value="2"/>
</dbReference>
<dbReference type="SUPFAM" id="SSF50952">
    <property type="entry name" value="Soluble quinoprotein glucose dehydrogenase"/>
    <property type="match status" value="1"/>
</dbReference>
<dbReference type="InterPro" id="IPR013428">
    <property type="entry name" value="Membrane-bound_put_N"/>
</dbReference>
<dbReference type="AlphaFoldDB" id="A0A9E8NHZ1"/>
<keyword evidence="5" id="KW-0732">Signal</keyword>
<dbReference type="InterPro" id="IPR009056">
    <property type="entry name" value="Cyt_c-like_dom"/>
</dbReference>
<dbReference type="Gene3D" id="2.120.10.30">
    <property type="entry name" value="TolB, C-terminal domain"/>
    <property type="match status" value="1"/>
</dbReference>
<feature type="chain" id="PRO_5038374584" evidence="5">
    <location>
        <begin position="23"/>
        <end position="1175"/>
    </location>
</feature>
<dbReference type="NCBIfam" id="TIGR02603">
    <property type="entry name" value="CxxCH_TIGR02603"/>
    <property type="match status" value="1"/>
</dbReference>
<dbReference type="NCBIfam" id="TIGR02604">
    <property type="entry name" value="Piru_Ver_Nterm"/>
    <property type="match status" value="1"/>
</dbReference>
<dbReference type="SUPFAM" id="SSF48371">
    <property type="entry name" value="ARM repeat"/>
    <property type="match status" value="2"/>
</dbReference>
<dbReference type="PROSITE" id="PS51007">
    <property type="entry name" value="CYTC"/>
    <property type="match status" value="1"/>
</dbReference>
<evidence type="ECO:0000256" key="3">
    <source>
        <dbReference type="ARBA" id="ARBA00023004"/>
    </source>
</evidence>
<dbReference type="RefSeq" id="WP_244820378.1">
    <property type="nucleotide sequence ID" value="NZ_CP112998.1"/>
</dbReference>
<evidence type="ECO:0000313" key="8">
    <source>
        <dbReference type="Proteomes" id="UP001164653"/>
    </source>
</evidence>
<dbReference type="InterPro" id="IPR011042">
    <property type="entry name" value="6-blade_b-propeller_TolB-like"/>
</dbReference>
<dbReference type="PANTHER" id="PTHR33546">
    <property type="entry name" value="LARGE, MULTIFUNCTIONAL SECRETED PROTEIN-RELATED"/>
    <property type="match status" value="1"/>
</dbReference>
<dbReference type="Pfam" id="PF00034">
    <property type="entry name" value="Cytochrom_C"/>
    <property type="match status" value="1"/>
</dbReference>
<evidence type="ECO:0000256" key="5">
    <source>
        <dbReference type="SAM" id="SignalP"/>
    </source>
</evidence>
<evidence type="ECO:0000256" key="2">
    <source>
        <dbReference type="ARBA" id="ARBA00022723"/>
    </source>
</evidence>
<name>A0A9E8NHZ1_9BACT</name>
<dbReference type="EMBL" id="CP112998">
    <property type="protein sequence ID" value="WAC15011.1"/>
    <property type="molecule type" value="Genomic_DNA"/>
</dbReference>
<dbReference type="InterPro" id="IPR011041">
    <property type="entry name" value="Quinoprot_gluc/sorb_DH_b-prop"/>
</dbReference>
<organism evidence="7 8">
    <name type="scientific">Dyadobacter pollutisoli</name>
    <dbReference type="NCBI Taxonomy" id="2910158"/>
    <lineage>
        <taxon>Bacteria</taxon>
        <taxon>Pseudomonadati</taxon>
        <taxon>Bacteroidota</taxon>
        <taxon>Cytophagia</taxon>
        <taxon>Cytophagales</taxon>
        <taxon>Spirosomataceae</taxon>
        <taxon>Dyadobacter</taxon>
    </lineage>
</organism>
<dbReference type="InterPro" id="IPR013427">
    <property type="entry name" value="Haem-bd_dom_put"/>
</dbReference>
<dbReference type="GO" id="GO:0046872">
    <property type="term" value="F:metal ion binding"/>
    <property type="evidence" value="ECO:0007669"/>
    <property type="project" value="UniProtKB-KW"/>
</dbReference>
<dbReference type="Gene3D" id="1.10.760.10">
    <property type="entry name" value="Cytochrome c-like domain"/>
    <property type="match status" value="1"/>
</dbReference>
<dbReference type="InterPro" id="IPR055557">
    <property type="entry name" value="DUF7133"/>
</dbReference>
<dbReference type="PANTHER" id="PTHR33546:SF1">
    <property type="entry name" value="LARGE, MULTIFUNCTIONAL SECRETED PROTEIN"/>
    <property type="match status" value="1"/>
</dbReference>
<proteinExistence type="predicted"/>
<evidence type="ECO:0000256" key="1">
    <source>
        <dbReference type="ARBA" id="ARBA00022617"/>
    </source>
</evidence>
<keyword evidence="8" id="KW-1185">Reference proteome</keyword>
<sequence length="1175" mass="129186">MVTSLPSRLVVICTGLLIVAFAACKPAHKARDKQDNRAKFGDNVRTTEFRTPAEEKAGFTLPEGFEITLFASEPDITKPINMEFDDRGRLWVTQSSEYPLPAAPGKGSDKITILEDTDNDGKADRFTPFNTKLNIPIGVLPVNDGAFAYSIPNLTHYKDTDGDGRSDEEKFVLGPFGHRDTHGMVSNLIRGFDGWIYACHGFTNTSNVAGSDGDTIKMTSGNTFRFRPDGSRVEQTTFGRVNPFGNAYDEMGNLYSVDCHSKPIYQLITGAEYPHFGKKVPAIGFAPEMMSYELGSTAISGLVYYTGLQFPEEYRHSFFNGDVVTCQINRNTVSYKGSTPVSKREPDFLSSDDPWFRPVDIKVGPDGALYIADFYNRIIGHYEVALNHPGRDRVSGRIWKITYKGSKPHENIPVKDWSKATIKELLIGLGHPQLNMRMKIADRLTDAWKGEAIEPVKQLMASTNLDPKIYIQGLWILKRLNALTDNTLTIALTSKDPAIQVHAMRILMEDHALSPQYRQIAKDAIASSDPNIRRVAATLLGSFPDVSDLESLITLYEKTDAEDSHLRYTALLAIRNSLRDKNVMKQVAGRNWTNRQTAILARTMLDVSSPESANFILSQLESNRLGVEGLPEYVGYASRFVSTSKLDALIPIIKAKIGKDNAVQFAAYDAIISGIAQSGGKMGPVMKEWGADLAERNLTGISEKTEAWKITVLDKTTDAGSWQIANKLAKPGQNPVPMLVGSRSGTSQIASAPFELPLSITLNVFDNDVFNSDSKTGTSRNSVRVKLASNDKVISEFRFREKKIAGNEDIIKQAVFDLKKYKGQQGYIEITDSSKTASVGIGQPALMKVQLLLADPEKITGQRVQAAQIAGKLKLKKLEPELRSLLSAKWVNSKVRSAAAEALMEIGPGDNSWALVKVLADRNEPSAFRQKIVATLGQSPSEPVYSQFEKELSGAARPLQVALASALSNDEGGISHLLNALKQDQVGADILAETSVSEKLTAKASVAQQKQLAEISSNGAAERAERLSLIQNRLNGLDLAKASTNAGKEVFVNNCSMCHQIRGNGGLVGPQLDGIGNWGQKALTEKILDPNRSISEAFRSYNIVLKNGQSLTGLFRRTEGEVIVFANPDGKEFSVAKADMKEYKASKYTLMPDQFRYTIPEKEFYSLVTYLLTVK</sequence>
<keyword evidence="2 4" id="KW-0479">Metal-binding</keyword>
<accession>A0A9E8NHZ1</accession>
<keyword evidence="3 4" id="KW-0408">Iron</keyword>
<keyword evidence="1 4" id="KW-0349">Heme</keyword>
<evidence type="ECO:0000259" key="6">
    <source>
        <dbReference type="PROSITE" id="PS51007"/>
    </source>
</evidence>
<dbReference type="Proteomes" id="UP001164653">
    <property type="component" value="Chromosome"/>
</dbReference>
<evidence type="ECO:0000256" key="4">
    <source>
        <dbReference type="PROSITE-ProRule" id="PRU00433"/>
    </source>
</evidence>
<dbReference type="SUPFAM" id="SSF46626">
    <property type="entry name" value="Cytochrome c"/>
    <property type="match status" value="1"/>
</dbReference>
<dbReference type="InterPro" id="IPR011989">
    <property type="entry name" value="ARM-like"/>
</dbReference>
<reference evidence="7" key="1">
    <citation type="submission" date="2022-11" db="EMBL/GenBank/DDBJ databases">
        <title>Dyadobacter pollutisoli sp. nov., isolated from plastic dumped soil.</title>
        <authorList>
            <person name="Kim J.M."/>
            <person name="Kim K.R."/>
            <person name="Lee J.K."/>
            <person name="Hao L."/>
            <person name="Jeon C.O."/>
        </authorList>
    </citation>
    <scope>NUCLEOTIDE SEQUENCE</scope>
    <source>
        <strain evidence="7">U1</strain>
    </source>
</reference>
<dbReference type="KEGG" id="dpf:ON006_13800"/>
<feature type="signal peptide" evidence="5">
    <location>
        <begin position="1"/>
        <end position="22"/>
    </location>
</feature>
<dbReference type="Pfam" id="PF23500">
    <property type="entry name" value="DUF7133"/>
    <property type="match status" value="1"/>
</dbReference>
<dbReference type="InterPro" id="IPR036909">
    <property type="entry name" value="Cyt_c-like_dom_sf"/>
</dbReference>
<feature type="domain" description="Cytochrome c" evidence="6">
    <location>
        <begin position="1042"/>
        <end position="1175"/>
    </location>
</feature>
<evidence type="ECO:0000313" key="7">
    <source>
        <dbReference type="EMBL" id="WAC15011.1"/>
    </source>
</evidence>
<protein>
    <submittedName>
        <fullName evidence="7">C-type cytochrome</fullName>
    </submittedName>
</protein>
<dbReference type="InterPro" id="IPR016024">
    <property type="entry name" value="ARM-type_fold"/>
</dbReference>
<dbReference type="GO" id="GO:0020037">
    <property type="term" value="F:heme binding"/>
    <property type="evidence" value="ECO:0007669"/>
    <property type="project" value="InterPro"/>
</dbReference>
<dbReference type="GO" id="GO:0009055">
    <property type="term" value="F:electron transfer activity"/>
    <property type="evidence" value="ECO:0007669"/>
    <property type="project" value="InterPro"/>
</dbReference>